<protein>
    <recommendedName>
        <fullName evidence="3">DUF6533 domain-containing protein</fullName>
    </recommendedName>
</protein>
<keyword evidence="5" id="KW-1185">Reference proteome</keyword>
<feature type="region of interest" description="Disordered" evidence="1">
    <location>
        <begin position="311"/>
        <end position="335"/>
    </location>
</feature>
<keyword evidence="2" id="KW-1133">Transmembrane helix</keyword>
<dbReference type="AlphaFoldDB" id="A0AAD7MRG6"/>
<keyword evidence="2" id="KW-0472">Membrane</keyword>
<feature type="transmembrane region" description="Helical" evidence="2">
    <location>
        <begin position="105"/>
        <end position="127"/>
    </location>
</feature>
<sequence length="363" mass="40259">MALANLISSALQDIQATRYAQLASSAIIIFDHGPSSCFLNLNVKSPIGPAATTLDEEVELIWQSSWSIGKVLFVINRYYTLISVIINNYALFSPTLTDSLCVGRFFPAIVCLFTPVLLYCIAVGLRFFHWQGWTGLIACMIAEVILQMRLYALYFLNRKVLALMIATFIVSSASSAAIMGTVLSGISARAHPIQGTTFCVPVGVPDYFFAFWLPIIAFESLLCGLALYRGFQTFRASGSLFQSGRHLVAILIRDSVLYFLVMFATYFTNMLVWLSASSNLLEIPIAFSVALSCCLGNRMIFNVREVNRGIEQSKEQPSGESIKHQSRPTRSSFFSPAEPLTDIEMAQLRSMCVEQSYGQFVVL</sequence>
<proteinExistence type="predicted"/>
<comment type="caution">
    <text evidence="4">The sequence shown here is derived from an EMBL/GenBank/DDBJ whole genome shotgun (WGS) entry which is preliminary data.</text>
</comment>
<dbReference type="EMBL" id="JARJLG010000203">
    <property type="protein sequence ID" value="KAJ7728701.1"/>
    <property type="molecule type" value="Genomic_DNA"/>
</dbReference>
<feature type="domain" description="DUF6533" evidence="3">
    <location>
        <begin position="19"/>
        <end position="82"/>
    </location>
</feature>
<organism evidence="4 5">
    <name type="scientific">Mycena maculata</name>
    <dbReference type="NCBI Taxonomy" id="230809"/>
    <lineage>
        <taxon>Eukaryota</taxon>
        <taxon>Fungi</taxon>
        <taxon>Dikarya</taxon>
        <taxon>Basidiomycota</taxon>
        <taxon>Agaricomycotina</taxon>
        <taxon>Agaricomycetes</taxon>
        <taxon>Agaricomycetidae</taxon>
        <taxon>Agaricales</taxon>
        <taxon>Marasmiineae</taxon>
        <taxon>Mycenaceae</taxon>
        <taxon>Mycena</taxon>
    </lineage>
</organism>
<evidence type="ECO:0000256" key="1">
    <source>
        <dbReference type="SAM" id="MobiDB-lite"/>
    </source>
</evidence>
<accession>A0AAD7MRG6</accession>
<evidence type="ECO:0000313" key="4">
    <source>
        <dbReference type="EMBL" id="KAJ7728701.1"/>
    </source>
</evidence>
<evidence type="ECO:0000259" key="3">
    <source>
        <dbReference type="Pfam" id="PF20151"/>
    </source>
</evidence>
<dbReference type="InterPro" id="IPR045340">
    <property type="entry name" value="DUF6533"/>
</dbReference>
<feature type="transmembrane region" description="Helical" evidence="2">
    <location>
        <begin position="207"/>
        <end position="228"/>
    </location>
</feature>
<gene>
    <name evidence="4" type="ORF">DFH07DRAFT_969782</name>
</gene>
<keyword evidence="2" id="KW-0812">Transmembrane</keyword>
<feature type="transmembrane region" description="Helical" evidence="2">
    <location>
        <begin position="248"/>
        <end position="268"/>
    </location>
</feature>
<dbReference type="Proteomes" id="UP001215280">
    <property type="component" value="Unassembled WGS sequence"/>
</dbReference>
<dbReference type="Pfam" id="PF20151">
    <property type="entry name" value="DUF6533"/>
    <property type="match status" value="1"/>
</dbReference>
<reference evidence="4" key="1">
    <citation type="submission" date="2023-03" db="EMBL/GenBank/DDBJ databases">
        <title>Massive genome expansion in bonnet fungi (Mycena s.s.) driven by repeated elements and novel gene families across ecological guilds.</title>
        <authorList>
            <consortium name="Lawrence Berkeley National Laboratory"/>
            <person name="Harder C.B."/>
            <person name="Miyauchi S."/>
            <person name="Viragh M."/>
            <person name="Kuo A."/>
            <person name="Thoen E."/>
            <person name="Andreopoulos B."/>
            <person name="Lu D."/>
            <person name="Skrede I."/>
            <person name="Drula E."/>
            <person name="Henrissat B."/>
            <person name="Morin E."/>
            <person name="Kohler A."/>
            <person name="Barry K."/>
            <person name="LaButti K."/>
            <person name="Morin E."/>
            <person name="Salamov A."/>
            <person name="Lipzen A."/>
            <person name="Mereny Z."/>
            <person name="Hegedus B."/>
            <person name="Baldrian P."/>
            <person name="Stursova M."/>
            <person name="Weitz H."/>
            <person name="Taylor A."/>
            <person name="Grigoriev I.V."/>
            <person name="Nagy L.G."/>
            <person name="Martin F."/>
            <person name="Kauserud H."/>
        </authorList>
    </citation>
    <scope>NUCLEOTIDE SEQUENCE</scope>
    <source>
        <strain evidence="4">CBHHK188m</strain>
    </source>
</reference>
<evidence type="ECO:0000256" key="2">
    <source>
        <dbReference type="SAM" id="Phobius"/>
    </source>
</evidence>
<name>A0AAD7MRG6_9AGAR</name>
<evidence type="ECO:0000313" key="5">
    <source>
        <dbReference type="Proteomes" id="UP001215280"/>
    </source>
</evidence>
<feature type="transmembrane region" description="Helical" evidence="2">
    <location>
        <begin position="133"/>
        <end position="154"/>
    </location>
</feature>
<feature type="transmembrane region" description="Helical" evidence="2">
    <location>
        <begin position="161"/>
        <end position="187"/>
    </location>
</feature>